<protein>
    <recommendedName>
        <fullName evidence="7">Annexin</fullName>
    </recommendedName>
</protein>
<keyword evidence="2 7" id="KW-0677">Repeat</keyword>
<dbReference type="GO" id="GO:0005509">
    <property type="term" value="F:calcium ion binding"/>
    <property type="evidence" value="ECO:0007669"/>
    <property type="project" value="InterPro"/>
</dbReference>
<organism evidence="8 9">
    <name type="scientific">Leptobrachium leishanense</name>
    <name type="common">Leishan spiny toad</name>
    <dbReference type="NCBI Taxonomy" id="445787"/>
    <lineage>
        <taxon>Eukaryota</taxon>
        <taxon>Metazoa</taxon>
        <taxon>Chordata</taxon>
        <taxon>Craniata</taxon>
        <taxon>Vertebrata</taxon>
        <taxon>Euteleostomi</taxon>
        <taxon>Amphibia</taxon>
        <taxon>Batrachia</taxon>
        <taxon>Anura</taxon>
        <taxon>Pelobatoidea</taxon>
        <taxon>Megophryidae</taxon>
        <taxon>Leptobrachium</taxon>
    </lineage>
</organism>
<dbReference type="FunFam" id="1.10.220.10:FF:000001">
    <property type="entry name" value="Annexin"/>
    <property type="match status" value="1"/>
</dbReference>
<dbReference type="PANTHER" id="PTHR10502:SF175">
    <property type="entry name" value="ANNEXIN A13"/>
    <property type="match status" value="1"/>
</dbReference>
<dbReference type="InterPro" id="IPR037104">
    <property type="entry name" value="Annexin_sf"/>
</dbReference>
<dbReference type="GeneTree" id="ENSGT00940000159797"/>
<evidence type="ECO:0000313" key="9">
    <source>
        <dbReference type="Proteomes" id="UP000694569"/>
    </source>
</evidence>
<dbReference type="GO" id="GO:0001786">
    <property type="term" value="F:phosphatidylserine binding"/>
    <property type="evidence" value="ECO:0007669"/>
    <property type="project" value="TreeGrafter"/>
</dbReference>
<evidence type="ECO:0000256" key="4">
    <source>
        <dbReference type="ARBA" id="ARBA00023216"/>
    </source>
</evidence>
<dbReference type="AlphaFoldDB" id="A0A8C5MX27"/>
<dbReference type="GO" id="GO:0005634">
    <property type="term" value="C:nucleus"/>
    <property type="evidence" value="ECO:0007669"/>
    <property type="project" value="TreeGrafter"/>
</dbReference>
<keyword evidence="5 7" id="KW-0111">Calcium/phospholipid-binding</keyword>
<proteinExistence type="inferred from homology"/>
<evidence type="ECO:0000313" key="8">
    <source>
        <dbReference type="Ensembl" id="ENSLLEP00000020951.1"/>
    </source>
</evidence>
<dbReference type="FunFam" id="1.10.220.10:FF:000002">
    <property type="entry name" value="Annexin"/>
    <property type="match status" value="1"/>
</dbReference>
<comment type="domain">
    <text evidence="7">A pair of annexin repeats may form one binding site for calcium and phospholipid.</text>
</comment>
<reference evidence="8" key="1">
    <citation type="submission" date="2025-08" db="UniProtKB">
        <authorList>
            <consortium name="Ensembl"/>
        </authorList>
    </citation>
    <scope>IDENTIFICATION</scope>
</reference>
<dbReference type="GO" id="GO:0005544">
    <property type="term" value="F:calcium-dependent phospholipid binding"/>
    <property type="evidence" value="ECO:0007669"/>
    <property type="project" value="UniProtKB-KW"/>
</dbReference>
<evidence type="ECO:0000256" key="5">
    <source>
        <dbReference type="ARBA" id="ARBA00023302"/>
    </source>
</evidence>
<dbReference type="InterPro" id="IPR001464">
    <property type="entry name" value="Annexin"/>
</dbReference>
<dbReference type="GO" id="GO:0005886">
    <property type="term" value="C:plasma membrane"/>
    <property type="evidence" value="ECO:0007669"/>
    <property type="project" value="TreeGrafter"/>
</dbReference>
<keyword evidence="9" id="KW-1185">Reference proteome</keyword>
<dbReference type="OrthoDB" id="37886at2759"/>
<dbReference type="PRINTS" id="PR01811">
    <property type="entry name" value="ANNEXINXIII"/>
</dbReference>
<dbReference type="SUPFAM" id="SSF47874">
    <property type="entry name" value="Annexin"/>
    <property type="match status" value="1"/>
</dbReference>
<dbReference type="FunFam" id="1.10.220.10:FF:000004">
    <property type="entry name" value="Annexin"/>
    <property type="match status" value="1"/>
</dbReference>
<dbReference type="Pfam" id="PF00191">
    <property type="entry name" value="Annexin"/>
    <property type="match status" value="4"/>
</dbReference>
<comment type="function">
    <text evidence="6">Calcium/phospholipid-binding protein which promotes membrane fusion and is involved in exocytosis.</text>
</comment>
<dbReference type="SMART" id="SM00335">
    <property type="entry name" value="ANX"/>
    <property type="match status" value="4"/>
</dbReference>
<dbReference type="PANTHER" id="PTHR10502">
    <property type="entry name" value="ANNEXIN"/>
    <property type="match status" value="1"/>
</dbReference>
<evidence type="ECO:0000256" key="7">
    <source>
        <dbReference type="RuleBase" id="RU003540"/>
    </source>
</evidence>
<evidence type="ECO:0000256" key="1">
    <source>
        <dbReference type="ARBA" id="ARBA00007831"/>
    </source>
</evidence>
<dbReference type="InterPro" id="IPR018252">
    <property type="entry name" value="Annexin_repeat_CS"/>
</dbReference>
<dbReference type="InterPro" id="IPR009166">
    <property type="entry name" value="ANX13"/>
</dbReference>
<keyword evidence="4 7" id="KW-0041">Annexin</keyword>
<dbReference type="PROSITE" id="PS00223">
    <property type="entry name" value="ANNEXIN_1"/>
    <property type="match status" value="3"/>
</dbReference>
<evidence type="ECO:0000256" key="2">
    <source>
        <dbReference type="ARBA" id="ARBA00022737"/>
    </source>
</evidence>
<accession>A0A8C5MX27</accession>
<dbReference type="PROSITE" id="PS51897">
    <property type="entry name" value="ANNEXIN_2"/>
    <property type="match status" value="4"/>
</dbReference>
<comment type="similarity">
    <text evidence="1 7">Belongs to the annexin family.</text>
</comment>
<sequence>MEGPHPPAALDVPWVGKTEGRLEWCDLKHPPPAGGMEAMFVALKACLTPLPGDEETPLTRGAWWRLMAVMTAEEEEASTGGVPGGGRPAVDLRYCEPTIRHHHDFDAERDSKKLQKACKGLGTDEKAIIEVLANRTADQRQQIKLKFKTMYGKDLEKVLKSDLSGNFEKTVLALLDRPSEFDARELRKAMKGAGTNESVLIQILCTRANPQIVAIKEAYKKLHDRDLEADVQSETSGYFRKILISLLQANRDEGLDVNKDLAGQDAKALYEAGEARWGTDESQFNVILATRNYMQLRATFKAYEILHGKSLEDAIKSETSGDLKKAYSTIVQCVKDCQGYFAKKLYKAMKGAGTNEAVLIRVLVTRAEIDLETIKQRYQELYKKSLADAIKSDTSGDFCRILLALLH</sequence>
<dbReference type="PRINTS" id="PR00196">
    <property type="entry name" value="ANNEXIN"/>
</dbReference>
<dbReference type="InterPro" id="IPR018502">
    <property type="entry name" value="Annexin_repeat"/>
</dbReference>
<name>A0A8C5MX27_9ANUR</name>
<dbReference type="Proteomes" id="UP000694569">
    <property type="component" value="Unplaced"/>
</dbReference>
<dbReference type="GO" id="GO:0012506">
    <property type="term" value="C:vesicle membrane"/>
    <property type="evidence" value="ECO:0007669"/>
    <property type="project" value="TreeGrafter"/>
</dbReference>
<evidence type="ECO:0000256" key="3">
    <source>
        <dbReference type="ARBA" id="ARBA00022837"/>
    </source>
</evidence>
<keyword evidence="3 7" id="KW-0106">Calcium</keyword>
<dbReference type="Gene3D" id="1.10.220.10">
    <property type="entry name" value="Annexin"/>
    <property type="match status" value="4"/>
</dbReference>
<evidence type="ECO:0000256" key="6">
    <source>
        <dbReference type="ARBA" id="ARBA00037210"/>
    </source>
</evidence>
<dbReference type="GO" id="GO:0005737">
    <property type="term" value="C:cytoplasm"/>
    <property type="evidence" value="ECO:0007669"/>
    <property type="project" value="TreeGrafter"/>
</dbReference>
<dbReference type="Ensembl" id="ENSLLET00000021765.1">
    <property type="protein sequence ID" value="ENSLLEP00000020951.1"/>
    <property type="gene ID" value="ENSLLEG00000013215.1"/>
</dbReference>
<gene>
    <name evidence="8" type="primary">ANXA13</name>
</gene>
<dbReference type="FunFam" id="1.10.220.10:FF:000003">
    <property type="entry name" value="Annexin"/>
    <property type="match status" value="1"/>
</dbReference>
<reference evidence="8" key="2">
    <citation type="submission" date="2025-09" db="UniProtKB">
        <authorList>
            <consortium name="Ensembl"/>
        </authorList>
    </citation>
    <scope>IDENTIFICATION</scope>
</reference>